<evidence type="ECO:0000313" key="2">
    <source>
        <dbReference type="EMBL" id="AIW62407.1"/>
    </source>
</evidence>
<dbReference type="AlphaFoldDB" id="A0A0A0V5E2"/>
<accession>A0A0A0V5E2</accession>
<protein>
    <submittedName>
        <fullName evidence="2">Glycine-rich peptide</fullName>
    </submittedName>
</protein>
<keyword evidence="1" id="KW-0732">Signal</keyword>
<feature type="chain" id="PRO_5001978087" evidence="1">
    <location>
        <begin position="21"/>
        <end position="67"/>
    </location>
</feature>
<organism evidence="2">
    <name type="scientific">Scytodes thoracica</name>
    <name type="common">Spitting spider</name>
    <name type="synonym">Aranea thoracica</name>
    <dbReference type="NCBI Taxonomy" id="1112478"/>
    <lineage>
        <taxon>Eukaryota</taxon>
        <taxon>Metazoa</taxon>
        <taxon>Ecdysozoa</taxon>
        <taxon>Arthropoda</taxon>
        <taxon>Chelicerata</taxon>
        <taxon>Arachnida</taxon>
        <taxon>Araneae</taxon>
        <taxon>Araneomorphae</taxon>
        <taxon>Haplogynae</taxon>
        <taxon>Scytodoidea</taxon>
        <taxon>Scytodidae</taxon>
        <taxon>Scytodes</taxon>
    </lineage>
</organism>
<reference evidence="2" key="2">
    <citation type="journal article" date="2014" name="J. Proteome Res.">
        <title>Spit and venom from scytodes spiders: a diverse and distinct cocktail.</title>
        <authorList>
            <person name="Zobel-Thropp P.A."/>
            <person name="Correa S.M."/>
            <person name="Garb J.E."/>
            <person name="Binford G.J."/>
        </authorList>
    </citation>
    <scope>NUCLEOTIDE SEQUENCE</scope>
    <source>
        <tissue evidence="2">Venom gland</tissue>
    </source>
</reference>
<evidence type="ECO:0000256" key="1">
    <source>
        <dbReference type="SAM" id="SignalP"/>
    </source>
</evidence>
<feature type="signal peptide" evidence="1">
    <location>
        <begin position="1"/>
        <end position="20"/>
    </location>
</feature>
<proteinExistence type="evidence at transcript level"/>
<reference evidence="2" key="1">
    <citation type="submission" date="2013-11" db="EMBL/GenBank/DDBJ databases">
        <authorList>
            <person name="Thropp P.A."/>
            <person name="Correa S.M."/>
            <person name="Garb J.E."/>
            <person name="Binford G.J."/>
        </authorList>
    </citation>
    <scope>NUCLEOTIDE SEQUENCE</scope>
    <source>
        <tissue evidence="2">Venom gland</tissue>
    </source>
</reference>
<dbReference type="EMBL" id="KF860394">
    <property type="protein sequence ID" value="AIW62407.1"/>
    <property type="molecule type" value="mRNA"/>
</dbReference>
<name>A0A0A0V5E2_SCYTH</name>
<sequence>MRSLSFALVLMAYAIAMVMAAPKPFLGGVFPQFDSSLQGVDNVLHDGAQLIGLEPQQQYRQQGGPYY</sequence>